<dbReference type="AlphaFoldDB" id="A0A178F9J7"/>
<dbReference type="Proteomes" id="UP000243519">
    <property type="component" value="Unassembled WGS sequence"/>
</dbReference>
<name>A0A178F9J7_TRIVO</name>
<comment type="caution">
    <text evidence="1">The sequence shown here is derived from an EMBL/GenBank/DDBJ whole genome shotgun (WGS) entry which is preliminary data.</text>
</comment>
<protein>
    <submittedName>
        <fullName evidence="1">Uncharacterized protein</fullName>
    </submittedName>
</protein>
<keyword evidence="2" id="KW-1185">Reference proteome</keyword>
<proteinExistence type="predicted"/>
<accession>A0A178F9J7</accession>
<evidence type="ECO:0000313" key="2">
    <source>
        <dbReference type="Proteomes" id="UP000243519"/>
    </source>
</evidence>
<sequence length="361" mass="39563">MPPSVGPLAAGERAAEFSQPRIPTLAAGLYIKPAPEPAVETFEAAIAIETTDTMAGTSLRDLLPEILALILEELPDLYSLFSAARSLSRPDVWGDLPRISRQIFRCTCLDAKMDERASLPKVFWGLLSATECRELDGNALRRLFDEGWKVSIGLGLEEALIPIGMVLARRLSSEEAIGFLIGLCVRCAPCGWSIFSKGRRPGRPLGRVPALYPVVKELITLLLQAGRDPSFFQSVIQVLEAEYIASWSVAVESGGGIRLYGRSGGGDCDTLQSSGMLRLDSAACEMVIKVGRTSRRGLHKLILSKLDAFVQRRGQAGPQLTEVDVEELFPRETASSTLAECHRVLLQHLRYRDKKRKRSSS</sequence>
<gene>
    <name evidence="1" type="ORF">A7D00_7308</name>
</gene>
<evidence type="ECO:0000313" key="1">
    <source>
        <dbReference type="EMBL" id="OAL68818.1"/>
    </source>
</evidence>
<dbReference type="EMBL" id="LHPN01000022">
    <property type="protein sequence ID" value="OAL68818.1"/>
    <property type="molecule type" value="Genomic_DNA"/>
</dbReference>
<reference evidence="1 2" key="1">
    <citation type="submission" date="2016-05" db="EMBL/GenBank/DDBJ databases">
        <title>Genome sequencing of Trichophyton violaceum CMCC(F)T3l isolated from hair.</title>
        <authorList>
            <person name="Zhan P."/>
            <person name="Tao Y."/>
            <person name="Liu W."/>
        </authorList>
    </citation>
    <scope>NUCLEOTIDE SEQUENCE [LARGE SCALE GENOMIC DNA]</scope>
    <source>
        <strain evidence="2">CMCC(F)T3l</strain>
    </source>
</reference>
<organism evidence="1 2">
    <name type="scientific">Trichophyton violaceum</name>
    <dbReference type="NCBI Taxonomy" id="34388"/>
    <lineage>
        <taxon>Eukaryota</taxon>
        <taxon>Fungi</taxon>
        <taxon>Dikarya</taxon>
        <taxon>Ascomycota</taxon>
        <taxon>Pezizomycotina</taxon>
        <taxon>Eurotiomycetes</taxon>
        <taxon>Eurotiomycetidae</taxon>
        <taxon>Onygenales</taxon>
        <taxon>Arthrodermataceae</taxon>
        <taxon>Trichophyton</taxon>
    </lineage>
</organism>